<dbReference type="Pfam" id="PF07004">
    <property type="entry name" value="SHIPPO-rpt"/>
    <property type="match status" value="1"/>
</dbReference>
<dbReference type="Proteomes" id="UP000601435">
    <property type="component" value="Unassembled WGS sequence"/>
</dbReference>
<dbReference type="InterPro" id="IPR010736">
    <property type="entry name" value="SHIPPO-rpt"/>
</dbReference>
<sequence>HEKPGASAAGAAVSGAGTGTASAATTGGGAAAAAAPVTGFGETPGPGDYEIEALLGKRSPKYSAGKKFDSGEAEKCPGPGDYWQAFGSSKKLGLWRL</sequence>
<reference evidence="2" key="1">
    <citation type="submission" date="2021-02" db="EMBL/GenBank/DDBJ databases">
        <authorList>
            <person name="Dougan E. K."/>
            <person name="Rhodes N."/>
            <person name="Thang M."/>
            <person name="Chan C."/>
        </authorList>
    </citation>
    <scope>NUCLEOTIDE SEQUENCE</scope>
</reference>
<proteinExistence type="predicted"/>
<comment type="caution">
    <text evidence="2">The sequence shown here is derived from an EMBL/GenBank/DDBJ whole genome shotgun (WGS) entry which is preliminary data.</text>
</comment>
<organism evidence="2 3">
    <name type="scientific">Symbiodinium necroappetens</name>
    <dbReference type="NCBI Taxonomy" id="1628268"/>
    <lineage>
        <taxon>Eukaryota</taxon>
        <taxon>Sar</taxon>
        <taxon>Alveolata</taxon>
        <taxon>Dinophyceae</taxon>
        <taxon>Suessiales</taxon>
        <taxon>Symbiodiniaceae</taxon>
        <taxon>Symbiodinium</taxon>
    </lineage>
</organism>
<dbReference type="AlphaFoldDB" id="A0A812RN78"/>
<dbReference type="OrthoDB" id="406368at2759"/>
<dbReference type="EMBL" id="CAJNJA010019504">
    <property type="protein sequence ID" value="CAE7446468.1"/>
    <property type="molecule type" value="Genomic_DNA"/>
</dbReference>
<evidence type="ECO:0000313" key="3">
    <source>
        <dbReference type="Proteomes" id="UP000601435"/>
    </source>
</evidence>
<feature type="region of interest" description="Disordered" evidence="1">
    <location>
        <begin position="1"/>
        <end position="47"/>
    </location>
</feature>
<gene>
    <name evidence="2" type="ORF">SNEC2469_LOCUS12313</name>
</gene>
<evidence type="ECO:0000313" key="2">
    <source>
        <dbReference type="EMBL" id="CAE7446468.1"/>
    </source>
</evidence>
<keyword evidence="3" id="KW-1185">Reference proteome</keyword>
<accession>A0A812RN78</accession>
<feature type="compositionally biased region" description="Low complexity" evidence="1">
    <location>
        <begin position="1"/>
        <end position="39"/>
    </location>
</feature>
<feature type="non-terminal residue" evidence="2">
    <location>
        <position position="1"/>
    </location>
</feature>
<name>A0A812RN78_9DINO</name>
<evidence type="ECO:0000256" key="1">
    <source>
        <dbReference type="SAM" id="MobiDB-lite"/>
    </source>
</evidence>
<protein>
    <submittedName>
        <fullName evidence="2">Uncharacterized protein</fullName>
    </submittedName>
</protein>